<dbReference type="SUPFAM" id="SSF55073">
    <property type="entry name" value="Nucleotide cyclase"/>
    <property type="match status" value="1"/>
</dbReference>
<dbReference type="InterPro" id="IPR050706">
    <property type="entry name" value="Cyclic-di-GMP_PDE-like"/>
</dbReference>
<reference evidence="5" key="2">
    <citation type="submission" date="2023-07" db="EMBL/GenBank/DDBJ databases">
        <authorList>
            <person name="Shen H."/>
        </authorList>
    </citation>
    <scope>NUCLEOTIDE SEQUENCE</scope>
    <source>
        <strain evidence="5">TNR-22</strain>
    </source>
</reference>
<dbReference type="Pfam" id="PF00563">
    <property type="entry name" value="EAL"/>
    <property type="match status" value="1"/>
</dbReference>
<dbReference type="SMART" id="SM00267">
    <property type="entry name" value="GGDEF"/>
    <property type="match status" value="1"/>
</dbReference>
<dbReference type="GO" id="GO:0071111">
    <property type="term" value="F:cyclic-guanylate-specific phosphodiesterase activity"/>
    <property type="evidence" value="ECO:0007669"/>
    <property type="project" value="UniProtKB-EC"/>
</dbReference>
<evidence type="ECO:0000256" key="2">
    <source>
        <dbReference type="SAM" id="Phobius"/>
    </source>
</evidence>
<evidence type="ECO:0000256" key="1">
    <source>
        <dbReference type="SAM" id="MobiDB-lite"/>
    </source>
</evidence>
<dbReference type="InterPro" id="IPR029787">
    <property type="entry name" value="Nucleotide_cyclase"/>
</dbReference>
<dbReference type="RefSeq" id="WP_304376173.1">
    <property type="nucleotide sequence ID" value="NZ_JAUOZU010000007.1"/>
</dbReference>
<proteinExistence type="predicted"/>
<gene>
    <name evidence="5" type="ORF">Q4481_09775</name>
</gene>
<name>A0ABT8YKJ2_9HYPH</name>
<evidence type="ECO:0000259" key="3">
    <source>
        <dbReference type="PROSITE" id="PS50883"/>
    </source>
</evidence>
<comment type="caution">
    <text evidence="5">The sequence shown here is derived from an EMBL/GenBank/DDBJ whole genome shotgun (WGS) entry which is preliminary data.</text>
</comment>
<feature type="region of interest" description="Disordered" evidence="1">
    <location>
        <begin position="1"/>
        <end position="25"/>
    </location>
</feature>
<dbReference type="InterPro" id="IPR000160">
    <property type="entry name" value="GGDEF_dom"/>
</dbReference>
<reference evidence="5" key="1">
    <citation type="journal article" date="2015" name="Int. J. Syst. Evol. Microbiol.">
        <title>Rhizobium alvei sp. nov., isolated from a freshwater river.</title>
        <authorList>
            <person name="Sheu S.Y."/>
            <person name="Huang H.W."/>
            <person name="Young C.C."/>
            <person name="Chen W.M."/>
        </authorList>
    </citation>
    <scope>NUCLEOTIDE SEQUENCE</scope>
    <source>
        <strain evidence="5">TNR-22</strain>
    </source>
</reference>
<dbReference type="EMBL" id="JAUOZU010000007">
    <property type="protein sequence ID" value="MDO6964246.1"/>
    <property type="molecule type" value="Genomic_DNA"/>
</dbReference>
<organism evidence="5 6">
    <name type="scientific">Rhizobium alvei</name>
    <dbReference type="NCBI Taxonomy" id="1132659"/>
    <lineage>
        <taxon>Bacteria</taxon>
        <taxon>Pseudomonadati</taxon>
        <taxon>Pseudomonadota</taxon>
        <taxon>Alphaproteobacteria</taxon>
        <taxon>Hyphomicrobiales</taxon>
        <taxon>Rhizobiaceae</taxon>
        <taxon>Rhizobium/Agrobacterium group</taxon>
        <taxon>Rhizobium</taxon>
    </lineage>
</organism>
<feature type="transmembrane region" description="Helical" evidence="2">
    <location>
        <begin position="70"/>
        <end position="89"/>
    </location>
</feature>
<protein>
    <submittedName>
        <fullName evidence="5">Bifunctional diguanylate cyclase/phosphodiesterase</fullName>
        <ecNumber evidence="5">2.7.7.65</ecNumber>
        <ecNumber evidence="5">3.1.4.52</ecNumber>
    </submittedName>
</protein>
<keyword evidence="5" id="KW-0808">Transferase</keyword>
<feature type="transmembrane region" description="Helical" evidence="2">
    <location>
        <begin position="96"/>
        <end position="116"/>
    </location>
</feature>
<dbReference type="Proteomes" id="UP001174932">
    <property type="component" value="Unassembled WGS sequence"/>
</dbReference>
<keyword evidence="2" id="KW-1133">Transmembrane helix</keyword>
<dbReference type="PANTHER" id="PTHR33121">
    <property type="entry name" value="CYCLIC DI-GMP PHOSPHODIESTERASE PDEF"/>
    <property type="match status" value="1"/>
</dbReference>
<sequence>MRRHPETGGLGLSGRPGASDKDLLGSGEKFDVNKALSQYNARRVKQMIVAINLLAVLSIANNLIFERGLWLSLSAALVFAVMFIARRFYDRNLPEAAQFLFLWTIFAAVTYITWQGDGLRDQIILGNSIALVFTAILATPKHFFVMYLAVIANAVALGVANENGWVNYSQFAFDWANVGDAVMLYSVTAVTVFILANDMRHLLSRYNHEYRKAKASEDEIFRLANHDALTGLPNLFMAEKLFRDEVNARRGVKMSLVLIGLDNFKSINDSLGHVFGDDVLKMISTRLKDRAEEGDSLFRVSGDVFGILTKRATTPESLAEMADCIRKKIAEPLENGHEFFLLTCSIGASIRLDVSTSFEQLRREADIAMYRAKDVAANSYRLFDETMNNQAIELVSMAAKLKTAIEKNEFSLYLQPKIDFKTGKVRGAEALLRWFPDKGPPVRPDLFIPIAENTGMIVEIGEWVVREACLMAKRIQDLGHPDFAVAVNVSAVQFKHGNFEHIVLDALYVSGLEPQFLELELTESLFLEDEYDIAGQIGRLAAKGISFSVDDFGKGYSNLGNLGRFDIKTLKIDQGFIFTMFDSPKNTALVEAIIGLAKSLGLCTVAEGVEDEKTAAKLREVGADYGQGYLWSKPLPIDEFIDFVSPARNSAAS</sequence>
<dbReference type="Gene3D" id="3.30.70.270">
    <property type="match status" value="1"/>
</dbReference>
<dbReference type="EC" id="2.7.7.65" evidence="5"/>
<dbReference type="InterPro" id="IPR001633">
    <property type="entry name" value="EAL_dom"/>
</dbReference>
<dbReference type="NCBIfam" id="TIGR00254">
    <property type="entry name" value="GGDEF"/>
    <property type="match status" value="1"/>
</dbReference>
<dbReference type="GO" id="GO:0052621">
    <property type="term" value="F:diguanylate cyclase activity"/>
    <property type="evidence" value="ECO:0007669"/>
    <property type="project" value="UniProtKB-EC"/>
</dbReference>
<keyword evidence="6" id="KW-1185">Reference proteome</keyword>
<dbReference type="EC" id="3.1.4.52" evidence="5"/>
<keyword evidence="5" id="KW-0548">Nucleotidyltransferase</keyword>
<dbReference type="InterPro" id="IPR035919">
    <property type="entry name" value="EAL_sf"/>
</dbReference>
<keyword evidence="5" id="KW-0378">Hydrolase</keyword>
<dbReference type="CDD" id="cd01949">
    <property type="entry name" value="GGDEF"/>
    <property type="match status" value="1"/>
</dbReference>
<dbReference type="InterPro" id="IPR043128">
    <property type="entry name" value="Rev_trsase/Diguanyl_cyclase"/>
</dbReference>
<accession>A0ABT8YKJ2</accession>
<dbReference type="Gene3D" id="3.20.20.450">
    <property type="entry name" value="EAL domain"/>
    <property type="match status" value="1"/>
</dbReference>
<evidence type="ECO:0000313" key="6">
    <source>
        <dbReference type="Proteomes" id="UP001174932"/>
    </source>
</evidence>
<evidence type="ECO:0000259" key="4">
    <source>
        <dbReference type="PROSITE" id="PS50887"/>
    </source>
</evidence>
<dbReference type="CDD" id="cd01948">
    <property type="entry name" value="EAL"/>
    <property type="match status" value="1"/>
</dbReference>
<evidence type="ECO:0000313" key="5">
    <source>
        <dbReference type="EMBL" id="MDO6964246.1"/>
    </source>
</evidence>
<dbReference type="SUPFAM" id="SSF141868">
    <property type="entry name" value="EAL domain-like"/>
    <property type="match status" value="1"/>
</dbReference>
<dbReference type="PROSITE" id="PS50887">
    <property type="entry name" value="GGDEF"/>
    <property type="match status" value="1"/>
</dbReference>
<dbReference type="Pfam" id="PF00990">
    <property type="entry name" value="GGDEF"/>
    <property type="match status" value="1"/>
</dbReference>
<keyword evidence="2" id="KW-0472">Membrane</keyword>
<feature type="transmembrane region" description="Helical" evidence="2">
    <location>
        <begin position="175"/>
        <end position="196"/>
    </location>
</feature>
<dbReference type="PANTHER" id="PTHR33121:SF70">
    <property type="entry name" value="SIGNALING PROTEIN YKOW"/>
    <property type="match status" value="1"/>
</dbReference>
<dbReference type="SMART" id="SM00052">
    <property type="entry name" value="EAL"/>
    <property type="match status" value="1"/>
</dbReference>
<feature type="domain" description="GGDEF" evidence="4">
    <location>
        <begin position="252"/>
        <end position="385"/>
    </location>
</feature>
<dbReference type="PROSITE" id="PS50883">
    <property type="entry name" value="EAL"/>
    <property type="match status" value="1"/>
</dbReference>
<feature type="domain" description="EAL" evidence="3">
    <location>
        <begin position="394"/>
        <end position="648"/>
    </location>
</feature>
<keyword evidence="2" id="KW-0812">Transmembrane</keyword>
<feature type="transmembrane region" description="Helical" evidence="2">
    <location>
        <begin position="47"/>
        <end position="64"/>
    </location>
</feature>